<dbReference type="InterPro" id="IPR052243">
    <property type="entry name" value="Mito_inner_membrane_organizer"/>
</dbReference>
<keyword evidence="2" id="KW-0472">Membrane</keyword>
<dbReference type="EMBL" id="JANBVN010000209">
    <property type="protein sequence ID" value="KAJ9133110.1"/>
    <property type="molecule type" value="Genomic_DNA"/>
</dbReference>
<keyword evidence="1" id="KW-0143">Chaperone</keyword>
<accession>A0AA38R4A2</accession>
<dbReference type="Pfam" id="PF11875">
    <property type="entry name" value="DnaJ-like_C11_C"/>
    <property type="match status" value="1"/>
</dbReference>
<keyword evidence="5" id="KW-1185">Reference proteome</keyword>
<dbReference type="Proteomes" id="UP001174691">
    <property type="component" value="Unassembled WGS sequence"/>
</dbReference>
<name>A0AA38R4A2_9PEZI</name>
<evidence type="ECO:0000259" key="3">
    <source>
        <dbReference type="Pfam" id="PF11875"/>
    </source>
</evidence>
<evidence type="ECO:0000313" key="4">
    <source>
        <dbReference type="EMBL" id="KAJ9133110.1"/>
    </source>
</evidence>
<keyword evidence="2" id="KW-1133">Transmembrane helix</keyword>
<protein>
    <submittedName>
        <fullName evidence="4">DnaJ domain-containing protein</fullName>
    </submittedName>
</protein>
<dbReference type="GO" id="GO:0042407">
    <property type="term" value="P:cristae formation"/>
    <property type="evidence" value="ECO:0007669"/>
    <property type="project" value="TreeGrafter"/>
</dbReference>
<sequence>MQRRRGDISCAAPTVTVIGGAHGFLDEPYRLIPALTDRYQPPGPSIHGPRHLEQLIASRFLPVLSLKLRQDFITKGTRSQGNKALPNTVVEVELAALPETAVTTRLAHAVDLPDGGEPLDVELCVAKYTRTSKSPPAVGLALHRRIASGTGFLTIDAGDWMLRPAEECLQFSQFSTLTKRFVNTRNPFRSAPTVEVGYTVGSYDMGLRSGRGLTQPADRGVRGMDVAMDDDPSGSWTVSFGATADTAAGYLRYGRDILSSLTQAQTAVLPPGNRAHRGSGFRAEVELGSSRPWLASGPQANYLALRALKRVGRFSKLGFEVGVSPSNLHLSLYWSRLGQRISVPFLLATRSTMSTELVFWATVLPFLSFGAAEIFARSRAQRKMREAREGRSKARLQEYVARRRAEADELTVILANGVEPRQRAERQAGGLVILSAKYSVRGAPSEEVADVTVAVAALVDKGTLYVPKGLRKSHLLGFWDPAPMETKVLFAKYLYRGKEYSVEVTGREELRLPRPGEKGI</sequence>
<evidence type="ECO:0000256" key="1">
    <source>
        <dbReference type="ARBA" id="ARBA00023186"/>
    </source>
</evidence>
<evidence type="ECO:0000256" key="2">
    <source>
        <dbReference type="SAM" id="Phobius"/>
    </source>
</evidence>
<gene>
    <name evidence="4" type="ORF">NKR19_g9176</name>
</gene>
<dbReference type="PANTHER" id="PTHR44157:SF1">
    <property type="entry name" value="DNAJ HOMOLOG SUBFAMILY C MEMBER 11"/>
    <property type="match status" value="1"/>
</dbReference>
<proteinExistence type="predicted"/>
<feature type="transmembrane region" description="Helical" evidence="2">
    <location>
        <begin position="357"/>
        <end position="376"/>
    </location>
</feature>
<organism evidence="4 5">
    <name type="scientific">Coniochaeta hoffmannii</name>
    <dbReference type="NCBI Taxonomy" id="91930"/>
    <lineage>
        <taxon>Eukaryota</taxon>
        <taxon>Fungi</taxon>
        <taxon>Dikarya</taxon>
        <taxon>Ascomycota</taxon>
        <taxon>Pezizomycotina</taxon>
        <taxon>Sordariomycetes</taxon>
        <taxon>Sordariomycetidae</taxon>
        <taxon>Coniochaetales</taxon>
        <taxon>Coniochaetaceae</taxon>
        <taxon>Coniochaeta</taxon>
    </lineage>
</organism>
<dbReference type="GO" id="GO:0005739">
    <property type="term" value="C:mitochondrion"/>
    <property type="evidence" value="ECO:0007669"/>
    <property type="project" value="GOC"/>
</dbReference>
<keyword evidence="2" id="KW-0812">Transmembrane</keyword>
<dbReference type="PANTHER" id="PTHR44157">
    <property type="entry name" value="DNAJ HOMOLOG SUBFAMILY C MEMBER 11"/>
    <property type="match status" value="1"/>
</dbReference>
<comment type="caution">
    <text evidence="4">The sequence shown here is derived from an EMBL/GenBank/DDBJ whole genome shotgun (WGS) entry which is preliminary data.</text>
</comment>
<feature type="domain" description="DnaJ-like protein C11 C-terminal" evidence="3">
    <location>
        <begin position="393"/>
        <end position="513"/>
    </location>
</feature>
<evidence type="ECO:0000313" key="5">
    <source>
        <dbReference type="Proteomes" id="UP001174691"/>
    </source>
</evidence>
<dbReference type="InterPro" id="IPR024586">
    <property type="entry name" value="DnaJ-like_C11_C"/>
</dbReference>
<dbReference type="AlphaFoldDB" id="A0AA38R4A2"/>
<reference evidence="4" key="1">
    <citation type="submission" date="2022-07" db="EMBL/GenBank/DDBJ databases">
        <title>Fungi with potential for degradation of polypropylene.</title>
        <authorList>
            <person name="Gostincar C."/>
        </authorList>
    </citation>
    <scope>NUCLEOTIDE SEQUENCE</scope>
    <source>
        <strain evidence="4">EXF-13287</strain>
    </source>
</reference>